<dbReference type="PIRSF" id="PIRSF027386">
    <property type="entry name" value="UCP027386_ABC_sbc_TM0202"/>
    <property type="match status" value="1"/>
</dbReference>
<name>A0A1H0W7I7_9CLOT</name>
<evidence type="ECO:0000256" key="1">
    <source>
        <dbReference type="SAM" id="SignalP"/>
    </source>
</evidence>
<keyword evidence="4" id="KW-1185">Reference proteome</keyword>
<dbReference type="InterPro" id="IPR027024">
    <property type="entry name" value="UCP027386_ABC_sbc_TM0202"/>
</dbReference>
<evidence type="ECO:0000259" key="2">
    <source>
        <dbReference type="Pfam" id="PF09084"/>
    </source>
</evidence>
<proteinExistence type="predicted"/>
<keyword evidence="1" id="KW-0732">Signal</keyword>
<dbReference type="RefSeq" id="WP_089973797.1">
    <property type="nucleotide sequence ID" value="NZ_FNJM01000039.1"/>
</dbReference>
<dbReference type="OrthoDB" id="9814375at2"/>
<feature type="signal peptide" evidence="1">
    <location>
        <begin position="1"/>
        <end position="19"/>
    </location>
</feature>
<dbReference type="AlphaFoldDB" id="A0A1H0W7I7"/>
<evidence type="ECO:0000313" key="4">
    <source>
        <dbReference type="Proteomes" id="UP000198597"/>
    </source>
</evidence>
<dbReference type="PROSITE" id="PS51257">
    <property type="entry name" value="PROKAR_LIPOPROTEIN"/>
    <property type="match status" value="1"/>
</dbReference>
<dbReference type="Pfam" id="PF09084">
    <property type="entry name" value="NMT1"/>
    <property type="match status" value="1"/>
</dbReference>
<sequence length="319" mass="35707">MRKSIKIIILVSMTFVLMACSKKPVEEVSARLIYPDGLPAIGISKFINDNKKIDNYTIESELQKTPDALVAELLKSEADIAVVPSNLALQVHNKGLEYKVAGTIGLGSLYLITTEDITDINELQSKEIYNTGKGLTPDLIGKEILNSKGLTEDKVNYSYVSAASELAPMIISGKAKYAIVSEPVLSTIMSKKSNVKILLDFNKEWMESKDTKIGFPQSTLLIKEKFYNDDKKLCKKIVENIKESIDWVNNNPNEAGVISESIGISVNKDILSSALDRANLKFYNIQDTKNEYIRFFEVIDNKELNEEGKTTYEEVFIKE</sequence>
<dbReference type="Gene3D" id="3.40.190.10">
    <property type="entry name" value="Periplasmic binding protein-like II"/>
    <property type="match status" value="2"/>
</dbReference>
<dbReference type="PANTHER" id="PTHR30024">
    <property type="entry name" value="ALIPHATIC SULFONATES-BINDING PROTEIN-RELATED"/>
    <property type="match status" value="1"/>
</dbReference>
<dbReference type="EMBL" id="FNJM01000039">
    <property type="protein sequence ID" value="SDP86694.1"/>
    <property type="molecule type" value="Genomic_DNA"/>
</dbReference>
<dbReference type="Proteomes" id="UP000198597">
    <property type="component" value="Unassembled WGS sequence"/>
</dbReference>
<organism evidence="3 4">
    <name type="scientific">Clostridium gasigenes</name>
    <dbReference type="NCBI Taxonomy" id="94869"/>
    <lineage>
        <taxon>Bacteria</taxon>
        <taxon>Bacillati</taxon>
        <taxon>Bacillota</taxon>
        <taxon>Clostridia</taxon>
        <taxon>Eubacteriales</taxon>
        <taxon>Clostridiaceae</taxon>
        <taxon>Clostridium</taxon>
    </lineage>
</organism>
<protein>
    <submittedName>
        <fullName evidence="3">NitT/TauT family transport system substrate-binding protein</fullName>
    </submittedName>
</protein>
<reference evidence="3 4" key="1">
    <citation type="submission" date="2016-10" db="EMBL/GenBank/DDBJ databases">
        <authorList>
            <person name="de Groot N.N."/>
        </authorList>
    </citation>
    <scope>NUCLEOTIDE SEQUENCE [LARGE SCALE GENOMIC DNA]</scope>
    <source>
        <strain evidence="3 4">DSM 12272</strain>
    </source>
</reference>
<gene>
    <name evidence="3" type="ORF">SAMN04488529_1392</name>
</gene>
<feature type="chain" id="PRO_5038979899" evidence="1">
    <location>
        <begin position="20"/>
        <end position="319"/>
    </location>
</feature>
<accession>A0A1H0W7I7</accession>
<dbReference type="STRING" id="94869.SAMN04488529_1392"/>
<dbReference type="PANTHER" id="PTHR30024:SF46">
    <property type="entry name" value="ABC TRANSPORTER, SUBSTRATE-BINDING LIPOPROTEIN"/>
    <property type="match status" value="1"/>
</dbReference>
<evidence type="ECO:0000313" key="3">
    <source>
        <dbReference type="EMBL" id="SDP86694.1"/>
    </source>
</evidence>
<feature type="domain" description="SsuA/THI5-like" evidence="2">
    <location>
        <begin position="69"/>
        <end position="255"/>
    </location>
</feature>
<dbReference type="InterPro" id="IPR015168">
    <property type="entry name" value="SsuA/THI5"/>
</dbReference>
<dbReference type="SUPFAM" id="SSF53850">
    <property type="entry name" value="Periplasmic binding protein-like II"/>
    <property type="match status" value="1"/>
</dbReference>